<protein>
    <submittedName>
        <fullName evidence="1">Uncharacterized protein</fullName>
    </submittedName>
</protein>
<dbReference type="EMBL" id="CP036495">
    <property type="protein sequence ID" value="UZA66846.1"/>
    <property type="molecule type" value="Genomic_DNA"/>
</dbReference>
<organism evidence="1 2">
    <name type="scientific">Pseudomonas viridiflava</name>
    <name type="common">Phytomonas viridiflava</name>
    <dbReference type="NCBI Taxonomy" id="33069"/>
    <lineage>
        <taxon>Bacteria</taxon>
        <taxon>Pseudomonadati</taxon>
        <taxon>Pseudomonadota</taxon>
        <taxon>Gammaproteobacteria</taxon>
        <taxon>Pseudomonadales</taxon>
        <taxon>Pseudomonadaceae</taxon>
        <taxon>Pseudomonas</taxon>
    </lineage>
</organism>
<accession>A0AA46VVN9</accession>
<dbReference type="RefSeq" id="WP_029241200.1">
    <property type="nucleotide sequence ID" value="NZ_CP036495.1"/>
</dbReference>
<reference evidence="1" key="1">
    <citation type="submission" date="2019-02" db="EMBL/GenBank/DDBJ databases">
        <authorList>
            <person name="Lutz S."/>
            <person name="Schori C."/>
            <person name="Ahrens C.H."/>
            <person name="Gueguen E."/>
        </authorList>
    </citation>
    <scope>NUCLEOTIDE SEQUENCE</scope>
    <source>
        <strain evidence="1">Psy35</strain>
    </source>
</reference>
<gene>
    <name evidence="1" type="ORF">EZZ81_00790</name>
</gene>
<evidence type="ECO:0000313" key="2">
    <source>
        <dbReference type="Proteomes" id="UP001163644"/>
    </source>
</evidence>
<name>A0AA46VVN9_PSEVI</name>
<dbReference type="AlphaFoldDB" id="A0AA46VVN9"/>
<sequence>MTFEPPQKSNPHQLTTNQHTFPSASISRFANEKGAVQVLRKAYEKVFHARPADQIFCALRVWDHQAEGGFIKDIEDAFQALASFIVDNPAFRFDRQHFTVINEFYCLWNIRAQWKKSKRLANPSIGDAPEVIGLRHHYTKDEHELLDAEGICCIRPDLTISSRALVAPSIRLTLSDAVRR</sequence>
<proteinExistence type="predicted"/>
<dbReference type="Proteomes" id="UP001163644">
    <property type="component" value="Chromosome"/>
</dbReference>
<evidence type="ECO:0000313" key="1">
    <source>
        <dbReference type="EMBL" id="UZA66846.1"/>
    </source>
</evidence>